<dbReference type="Gene3D" id="3.50.50.60">
    <property type="entry name" value="FAD/NAD(P)-binding domain"/>
    <property type="match status" value="1"/>
</dbReference>
<reference evidence="3" key="1">
    <citation type="journal article" date="2019" name="Int. J. Syst. Evol. Microbiol.">
        <title>The Global Catalogue of Microorganisms (GCM) 10K type strain sequencing project: providing services to taxonomists for standard genome sequencing and annotation.</title>
        <authorList>
            <consortium name="The Broad Institute Genomics Platform"/>
            <consortium name="The Broad Institute Genome Sequencing Center for Infectious Disease"/>
            <person name="Wu L."/>
            <person name="Ma J."/>
        </authorList>
    </citation>
    <scope>NUCLEOTIDE SEQUENCE [LARGE SCALE GENOMIC DNA]</scope>
    <source>
        <strain evidence="3">JCM 15910</strain>
    </source>
</reference>
<dbReference type="Gene3D" id="3.90.660.10">
    <property type="match status" value="1"/>
</dbReference>
<evidence type="ECO:0000259" key="1">
    <source>
        <dbReference type="Pfam" id="PF01593"/>
    </source>
</evidence>
<dbReference type="PANTHER" id="PTHR16128:SF5">
    <property type="entry name" value="FAD_NAD(P)-BINDING OXIDOREDUCTASE FAMILY PROTEIN"/>
    <property type="match status" value="1"/>
</dbReference>
<sequence length="317" mass="33487">MPSMHVAIVGAGISGLACAHRLRDAGIAVSVFDKARGVGGRLATRRSELRGRAVGFDHGATHFTARSDGFRRLVGQWEAAGLAARWPAAGADSWVGTPTMTAPIKALASGIDVSLSTPVTALTRSGEGWTLHSEAVRLGDFDAAVVAIPSEQAAPLLSLHDFEMARAAMSVRSYPSWSAMFAFREHIADLPDFLRGAGPIVTAARDSAKPGRTPGERWVVQADWTWSEANLGHDSADVAEALLAALADVAGRPLPRPFHSAAHRWLFAQPSGRDLTTLWNDAIGLGACGDWLYHGFAEYAWLSGHVLGAAIAAGANR</sequence>
<comment type="caution">
    <text evidence="2">The sequence shown here is derived from an EMBL/GenBank/DDBJ whole genome shotgun (WGS) entry which is preliminary data.</text>
</comment>
<evidence type="ECO:0000313" key="3">
    <source>
        <dbReference type="Proteomes" id="UP001500738"/>
    </source>
</evidence>
<dbReference type="Pfam" id="PF01593">
    <property type="entry name" value="Amino_oxidase"/>
    <property type="match status" value="1"/>
</dbReference>
<keyword evidence="3" id="KW-1185">Reference proteome</keyword>
<proteinExistence type="predicted"/>
<organism evidence="2 3">
    <name type="scientific">Sphingopyxis soli</name>
    <dbReference type="NCBI Taxonomy" id="592051"/>
    <lineage>
        <taxon>Bacteria</taxon>
        <taxon>Pseudomonadati</taxon>
        <taxon>Pseudomonadota</taxon>
        <taxon>Alphaproteobacteria</taxon>
        <taxon>Sphingomonadales</taxon>
        <taxon>Sphingomonadaceae</taxon>
        <taxon>Sphingopyxis</taxon>
    </lineage>
</organism>
<protein>
    <recommendedName>
        <fullName evidence="1">Amine oxidase domain-containing protein</fullName>
    </recommendedName>
</protein>
<dbReference type="Pfam" id="PF13450">
    <property type="entry name" value="NAD_binding_8"/>
    <property type="match status" value="1"/>
</dbReference>
<dbReference type="EMBL" id="BAAAFE010000013">
    <property type="protein sequence ID" value="GAA0867300.1"/>
    <property type="molecule type" value="Genomic_DNA"/>
</dbReference>
<feature type="domain" description="Amine oxidase" evidence="1">
    <location>
        <begin position="91"/>
        <end position="265"/>
    </location>
</feature>
<dbReference type="Proteomes" id="UP001500738">
    <property type="component" value="Unassembled WGS sequence"/>
</dbReference>
<evidence type="ECO:0000313" key="2">
    <source>
        <dbReference type="EMBL" id="GAA0867300.1"/>
    </source>
</evidence>
<dbReference type="PANTHER" id="PTHR16128">
    <property type="entry name" value="FAD/NAD(P)-BINDING OXIDOREDUCTASE FAMILY PROTEIN"/>
    <property type="match status" value="1"/>
</dbReference>
<gene>
    <name evidence="2" type="ORF">GCM10009115_34660</name>
</gene>
<dbReference type="PRINTS" id="PR00419">
    <property type="entry name" value="ADXRDTASE"/>
</dbReference>
<accession>A0ABP3XSI8</accession>
<dbReference type="InterPro" id="IPR002937">
    <property type="entry name" value="Amino_oxidase"/>
</dbReference>
<dbReference type="SUPFAM" id="SSF51905">
    <property type="entry name" value="FAD/NAD(P)-binding domain"/>
    <property type="match status" value="1"/>
</dbReference>
<name>A0ABP3XSI8_9SPHN</name>
<dbReference type="InterPro" id="IPR036188">
    <property type="entry name" value="FAD/NAD-bd_sf"/>
</dbReference>